<sequence>MNPNRPTEQDLHAYLDDQLDAERRQWVSTWLQANPERAAELEAWRRDTQHLRARYANPEQWPANASLDPAAIRRRQRAGQRRWLATAAMLVMTLGIGLTGGWTVRDMMNPASPPPMADAVQAYRLFTDSVSFDGNTAIDGNTTINGNTAIDGNSVVGVSDTAVPEPGANSREKIVKLFQAHFSDGIMPPDLSAAGLEMTDARLLATDQGPAAMVVYRDRTGRQMMMYIRPPGVGHHMLEPGKRVDGQLMAQYWSKGNYNYAVVSQPDDPNAAMLEEMLRES</sequence>
<feature type="transmembrane region" description="Helical" evidence="1">
    <location>
        <begin position="83"/>
        <end position="104"/>
    </location>
</feature>
<dbReference type="Proteomes" id="UP000466024">
    <property type="component" value="Unassembled WGS sequence"/>
</dbReference>
<dbReference type="AlphaFoldDB" id="A0A640WEZ7"/>
<accession>A0A640WEZ7</accession>
<keyword evidence="1" id="KW-0812">Transmembrane</keyword>
<evidence type="ECO:0000313" key="3">
    <source>
        <dbReference type="Proteomes" id="UP000466024"/>
    </source>
</evidence>
<evidence type="ECO:0000313" key="2">
    <source>
        <dbReference type="EMBL" id="KAA0018729.1"/>
    </source>
</evidence>
<keyword evidence="3" id="KW-1185">Reference proteome</keyword>
<organism evidence="2 3">
    <name type="scientific">Salinicola corii</name>
    <dbReference type="NCBI Taxonomy" id="2606937"/>
    <lineage>
        <taxon>Bacteria</taxon>
        <taxon>Pseudomonadati</taxon>
        <taxon>Pseudomonadota</taxon>
        <taxon>Gammaproteobacteria</taxon>
        <taxon>Oceanospirillales</taxon>
        <taxon>Halomonadaceae</taxon>
        <taxon>Salinicola</taxon>
    </lineage>
</organism>
<reference evidence="2 3" key="1">
    <citation type="submission" date="2019-08" db="EMBL/GenBank/DDBJ databases">
        <title>Bioinformatics analysis of the strain L3 and L5.</title>
        <authorList>
            <person name="Li X."/>
        </authorList>
    </citation>
    <scope>NUCLEOTIDE SEQUENCE [LARGE SCALE GENOMIC DNA]</scope>
    <source>
        <strain evidence="2 3">L3</strain>
    </source>
</reference>
<protein>
    <submittedName>
        <fullName evidence="2">Anti-sigma factor</fullName>
    </submittedName>
</protein>
<evidence type="ECO:0000256" key="1">
    <source>
        <dbReference type="SAM" id="Phobius"/>
    </source>
</evidence>
<comment type="caution">
    <text evidence="2">The sequence shown here is derived from an EMBL/GenBank/DDBJ whole genome shotgun (WGS) entry which is preliminary data.</text>
</comment>
<gene>
    <name evidence="2" type="ORF">F0A16_09500</name>
</gene>
<dbReference type="RefSeq" id="WP_149435149.1">
    <property type="nucleotide sequence ID" value="NZ_VTPX01000004.1"/>
</dbReference>
<dbReference type="EMBL" id="VTPX01000004">
    <property type="protein sequence ID" value="KAA0018729.1"/>
    <property type="molecule type" value="Genomic_DNA"/>
</dbReference>
<keyword evidence="1" id="KW-1133">Transmembrane helix</keyword>
<proteinExistence type="predicted"/>
<name>A0A640WEZ7_9GAMM</name>
<keyword evidence="1" id="KW-0472">Membrane</keyword>